<dbReference type="EMBL" id="CACVAT010000528">
    <property type="protein sequence ID" value="CAA6829463.1"/>
    <property type="molecule type" value="Genomic_DNA"/>
</dbReference>
<dbReference type="PANTHER" id="PTHR12227">
    <property type="entry name" value="GLYCERATE KINASE"/>
    <property type="match status" value="1"/>
</dbReference>
<dbReference type="GO" id="GO:0005737">
    <property type="term" value="C:cytoplasm"/>
    <property type="evidence" value="ECO:0007669"/>
    <property type="project" value="TreeGrafter"/>
</dbReference>
<dbReference type="PANTHER" id="PTHR12227:SF0">
    <property type="entry name" value="GLYCERATE KINASE"/>
    <property type="match status" value="1"/>
</dbReference>
<organism evidence="3">
    <name type="scientific">uncultured Thiotrichaceae bacterium</name>
    <dbReference type="NCBI Taxonomy" id="298394"/>
    <lineage>
        <taxon>Bacteria</taxon>
        <taxon>Pseudomonadati</taxon>
        <taxon>Pseudomonadota</taxon>
        <taxon>Gammaproteobacteria</taxon>
        <taxon>Thiotrichales</taxon>
        <taxon>Thiotrichaceae</taxon>
        <taxon>environmental samples</taxon>
    </lineage>
</organism>
<dbReference type="InterPro" id="IPR039760">
    <property type="entry name" value="MOFRL_protein"/>
</dbReference>
<accession>A0A6S6UMM9</accession>
<dbReference type="GO" id="GO:0008887">
    <property type="term" value="F:glycerate kinase activity"/>
    <property type="evidence" value="ECO:0007669"/>
    <property type="project" value="InterPro"/>
</dbReference>
<dbReference type="InterPro" id="IPR025286">
    <property type="entry name" value="MOFRL_assoc_dom"/>
</dbReference>
<dbReference type="InterPro" id="IPR007835">
    <property type="entry name" value="MOFRL"/>
</dbReference>
<dbReference type="EC" id="2.7.1.-" evidence="3"/>
<dbReference type="SUPFAM" id="SSF82544">
    <property type="entry name" value="GckA/TtuD-like"/>
    <property type="match status" value="1"/>
</dbReference>
<keyword evidence="3" id="KW-0418">Kinase</keyword>
<dbReference type="Gene3D" id="3.40.1480.10">
    <property type="entry name" value="MOFRL domain"/>
    <property type="match status" value="1"/>
</dbReference>
<evidence type="ECO:0000259" key="1">
    <source>
        <dbReference type="Pfam" id="PF05161"/>
    </source>
</evidence>
<dbReference type="InterPro" id="IPR037035">
    <property type="entry name" value="GK-like_C_sf"/>
</dbReference>
<dbReference type="Gene3D" id="3.40.50.10180">
    <property type="entry name" value="Glycerate kinase, MOFRL-like N-terminal domain"/>
    <property type="match status" value="1"/>
</dbReference>
<feature type="domain" description="MOFRL" evidence="1">
    <location>
        <begin position="291"/>
        <end position="395"/>
    </location>
</feature>
<protein>
    <submittedName>
        <fullName evidence="3">D-glycerate 2-kinase (EC)</fullName>
        <ecNumber evidence="3">2.7.1.-</ecNumber>
    </submittedName>
</protein>
<dbReference type="Pfam" id="PF05161">
    <property type="entry name" value="MOFRL"/>
    <property type="match status" value="1"/>
</dbReference>
<dbReference type="AlphaFoldDB" id="A0A6S6UMM9"/>
<dbReference type="Pfam" id="PF13660">
    <property type="entry name" value="DUF4147"/>
    <property type="match status" value="1"/>
</dbReference>
<keyword evidence="3" id="KW-0808">Transferase</keyword>
<reference evidence="3" key="1">
    <citation type="submission" date="2020-01" db="EMBL/GenBank/DDBJ databases">
        <authorList>
            <person name="Meier V. D."/>
            <person name="Meier V D."/>
        </authorList>
    </citation>
    <scope>NUCLEOTIDE SEQUENCE</scope>
    <source>
        <strain evidence="3">HLG_WM_MAG_09</strain>
    </source>
</reference>
<feature type="domain" description="MOFRL-associated" evidence="2">
    <location>
        <begin position="9"/>
        <end position="209"/>
    </location>
</feature>
<proteinExistence type="predicted"/>
<evidence type="ECO:0000259" key="2">
    <source>
        <dbReference type="Pfam" id="PF13660"/>
    </source>
</evidence>
<evidence type="ECO:0000313" key="3">
    <source>
        <dbReference type="EMBL" id="CAA6829463.1"/>
    </source>
</evidence>
<dbReference type="InterPro" id="IPR038614">
    <property type="entry name" value="GK_N_sf"/>
</dbReference>
<name>A0A6S6UMM9_9GAMM</name>
<sequence>MNKDRENILNIFLAGLEAVKGDNAVFQALTARGDLPACHVVAIGKAAEAMYQGAKRYLDNEISSVFMISKFGHYSAEVLADPTVVALEAAHPVPGDSSLVAGQMLLDHLGQLPAGEPCLFLISGGASSICEVLEGGWTLEELQSLTQGLLSDGYDIHAMNAIRQRISAVKGGKLWQHIGERPVWAMLISDVEGDLPSSIGSGLLFPPEENLLPDHLAEKWRDRLAEFEIPAVPDNFQWQIVASNQIALDAMQQKAGELGYNAEIVPRFLNGPAIREASVCIGELMDTAADMLLWGGETTVKLPEQPGRGGRNQHFALSAALEIENQNVMMLAAGTDGSDGLSDDAGALVNGKTCIKGLAADKRPEESLQRADSGNFLEACGDLIYTGPTGTNVMDVVIGLKHDA</sequence>
<gene>
    <name evidence="3" type="ORF">HELGO_WM22567</name>
</gene>